<reference evidence="1 2" key="1">
    <citation type="submission" date="2018-11" db="EMBL/GenBank/DDBJ databases">
        <title>Genomic Encyclopedia of Type Strains, Phase IV (KMG-IV): sequencing the most valuable type-strain genomes for metagenomic binning, comparative biology and taxonomic classification.</title>
        <authorList>
            <person name="Goeker M."/>
        </authorList>
    </citation>
    <scope>NUCLEOTIDE SEQUENCE [LARGE SCALE GENOMIC DNA]</scope>
    <source>
        <strain evidence="1 2">DSM 22027</strain>
    </source>
</reference>
<name>A0A3N1UFL8_9BACT</name>
<organism evidence="1 2">
    <name type="scientific">Desulfosoma caldarium</name>
    <dbReference type="NCBI Taxonomy" id="610254"/>
    <lineage>
        <taxon>Bacteria</taxon>
        <taxon>Pseudomonadati</taxon>
        <taxon>Thermodesulfobacteriota</taxon>
        <taxon>Syntrophobacteria</taxon>
        <taxon>Syntrophobacterales</taxon>
        <taxon>Syntrophobacteraceae</taxon>
        <taxon>Desulfosoma</taxon>
    </lineage>
</organism>
<evidence type="ECO:0000313" key="1">
    <source>
        <dbReference type="EMBL" id="ROQ90122.1"/>
    </source>
</evidence>
<proteinExistence type="predicted"/>
<comment type="caution">
    <text evidence="1">The sequence shown here is derived from an EMBL/GenBank/DDBJ whole genome shotgun (WGS) entry which is preliminary data.</text>
</comment>
<sequence>MVRSPIGLLALGKSDDEAITYMQEDRFFHESMGLKRLPWAETLHRRLDEITEAAQPIVLLT</sequence>
<dbReference type="Proteomes" id="UP000276223">
    <property type="component" value="Unassembled WGS sequence"/>
</dbReference>
<dbReference type="AlphaFoldDB" id="A0A3N1UFL8"/>
<accession>A0A3N1UFL8</accession>
<evidence type="ECO:0000313" key="2">
    <source>
        <dbReference type="Proteomes" id="UP000276223"/>
    </source>
</evidence>
<gene>
    <name evidence="1" type="ORF">EDC27_2726</name>
</gene>
<keyword evidence="2" id="KW-1185">Reference proteome</keyword>
<dbReference type="EMBL" id="RJVA01000015">
    <property type="protein sequence ID" value="ROQ90122.1"/>
    <property type="molecule type" value="Genomic_DNA"/>
</dbReference>
<protein>
    <submittedName>
        <fullName evidence="1">Uncharacterized protein</fullName>
    </submittedName>
</protein>